<keyword evidence="1" id="KW-0472">Membrane</keyword>
<keyword evidence="1" id="KW-1133">Transmembrane helix</keyword>
<evidence type="ECO:0000313" key="2">
    <source>
        <dbReference type="EMBL" id="VFU65558.1"/>
    </source>
</evidence>
<evidence type="ECO:0000256" key="1">
    <source>
        <dbReference type="SAM" id="Phobius"/>
    </source>
</evidence>
<proteinExistence type="predicted"/>
<reference evidence="2" key="1">
    <citation type="submission" date="2019-03" db="EMBL/GenBank/DDBJ databases">
        <authorList>
            <person name="Mank J."/>
            <person name="Almeida P."/>
        </authorList>
    </citation>
    <scope>NUCLEOTIDE SEQUENCE</scope>
    <source>
        <strain evidence="2">78183</strain>
    </source>
</reference>
<keyword evidence="1" id="KW-0812">Transmembrane</keyword>
<dbReference type="AlphaFoldDB" id="A0A6N2NEJ6"/>
<sequence>MPENRGPGLCEVIVSILTFPFIATLIYINCKSLGLDSKKQLVLKNITTCPACRTGRPYNPFSRRKFDASFLPMLVY</sequence>
<dbReference type="EMBL" id="CAADRP010002296">
    <property type="protein sequence ID" value="VFU65558.1"/>
    <property type="molecule type" value="Genomic_DNA"/>
</dbReference>
<gene>
    <name evidence="2" type="ORF">SVIM_LOCUS503273</name>
</gene>
<protein>
    <submittedName>
        <fullName evidence="2">Uncharacterized protein</fullName>
    </submittedName>
</protein>
<accession>A0A6N2NEJ6</accession>
<organism evidence="2">
    <name type="scientific">Salix viminalis</name>
    <name type="common">Common osier</name>
    <name type="synonym">Basket willow</name>
    <dbReference type="NCBI Taxonomy" id="40686"/>
    <lineage>
        <taxon>Eukaryota</taxon>
        <taxon>Viridiplantae</taxon>
        <taxon>Streptophyta</taxon>
        <taxon>Embryophyta</taxon>
        <taxon>Tracheophyta</taxon>
        <taxon>Spermatophyta</taxon>
        <taxon>Magnoliopsida</taxon>
        <taxon>eudicotyledons</taxon>
        <taxon>Gunneridae</taxon>
        <taxon>Pentapetalae</taxon>
        <taxon>rosids</taxon>
        <taxon>fabids</taxon>
        <taxon>Malpighiales</taxon>
        <taxon>Salicaceae</taxon>
        <taxon>Saliceae</taxon>
        <taxon>Salix</taxon>
    </lineage>
</organism>
<name>A0A6N2NEJ6_SALVM</name>
<feature type="transmembrane region" description="Helical" evidence="1">
    <location>
        <begin position="12"/>
        <end position="30"/>
    </location>
</feature>